<dbReference type="GO" id="GO:0004721">
    <property type="term" value="F:phosphoprotein phosphatase activity"/>
    <property type="evidence" value="ECO:0007669"/>
    <property type="project" value="InterPro"/>
</dbReference>
<dbReference type="PROSITE" id="PS50109">
    <property type="entry name" value="HIS_KIN"/>
    <property type="match status" value="1"/>
</dbReference>
<evidence type="ECO:0000256" key="1">
    <source>
        <dbReference type="ARBA" id="ARBA00000085"/>
    </source>
</evidence>
<keyword evidence="13" id="KW-0902">Two-component regulatory system</keyword>
<keyword evidence="12 15" id="KW-1133">Transmembrane helix</keyword>
<evidence type="ECO:0000259" key="16">
    <source>
        <dbReference type="PROSITE" id="PS50109"/>
    </source>
</evidence>
<dbReference type="RefSeq" id="WP_246093753.1">
    <property type="nucleotide sequence ID" value="NZ_BJNV01000100.1"/>
</dbReference>
<protein>
    <recommendedName>
        <fullName evidence="3">histidine kinase</fullName>
        <ecNumber evidence="3">2.7.13.3</ecNumber>
    </recommendedName>
</protein>
<keyword evidence="4" id="KW-0813">Transport</keyword>
<evidence type="ECO:0000256" key="4">
    <source>
        <dbReference type="ARBA" id="ARBA00022448"/>
    </source>
</evidence>
<evidence type="ECO:0000256" key="10">
    <source>
        <dbReference type="ARBA" id="ARBA00022777"/>
    </source>
</evidence>
<evidence type="ECO:0000256" key="9">
    <source>
        <dbReference type="ARBA" id="ARBA00022741"/>
    </source>
</evidence>
<evidence type="ECO:0000256" key="6">
    <source>
        <dbReference type="ARBA" id="ARBA00022553"/>
    </source>
</evidence>
<feature type="transmembrane region" description="Helical" evidence="15">
    <location>
        <begin position="20"/>
        <end position="40"/>
    </location>
</feature>
<evidence type="ECO:0000256" key="2">
    <source>
        <dbReference type="ARBA" id="ARBA00004429"/>
    </source>
</evidence>
<keyword evidence="9" id="KW-0547">Nucleotide-binding</keyword>
<dbReference type="EC" id="2.7.13.3" evidence="3"/>
<comment type="subcellular location">
    <subcellularLocation>
        <location evidence="2">Cell inner membrane</location>
        <topology evidence="2">Multi-pass membrane protein</topology>
    </subcellularLocation>
</comment>
<keyword evidence="10 17" id="KW-0418">Kinase</keyword>
<dbReference type="Gene3D" id="3.30.565.10">
    <property type="entry name" value="Histidine kinase-like ATPase, C-terminal domain"/>
    <property type="match status" value="1"/>
</dbReference>
<proteinExistence type="predicted"/>
<keyword evidence="5" id="KW-1003">Cell membrane</keyword>
<dbReference type="GO" id="GO:0005886">
    <property type="term" value="C:plasma membrane"/>
    <property type="evidence" value="ECO:0007669"/>
    <property type="project" value="UniProtKB-SubCell"/>
</dbReference>
<comment type="caution">
    <text evidence="17">The sequence shown here is derived from an EMBL/GenBank/DDBJ whole genome shotgun (WGS) entry which is preliminary data.</text>
</comment>
<accession>A0A4Y4CZ26</accession>
<evidence type="ECO:0000313" key="17">
    <source>
        <dbReference type="EMBL" id="GEC97576.1"/>
    </source>
</evidence>
<evidence type="ECO:0000256" key="13">
    <source>
        <dbReference type="ARBA" id="ARBA00023012"/>
    </source>
</evidence>
<keyword evidence="11" id="KW-0067">ATP-binding</keyword>
<dbReference type="InterPro" id="IPR036890">
    <property type="entry name" value="HATPase_C_sf"/>
</dbReference>
<keyword evidence="6" id="KW-0597">Phosphoprotein</keyword>
<dbReference type="InterPro" id="IPR003594">
    <property type="entry name" value="HATPase_dom"/>
</dbReference>
<dbReference type="PRINTS" id="PR00344">
    <property type="entry name" value="BCTRLSENSOR"/>
</dbReference>
<dbReference type="SUPFAM" id="SSF55874">
    <property type="entry name" value="ATPase domain of HSP90 chaperone/DNA topoisomerase II/histidine kinase"/>
    <property type="match status" value="1"/>
</dbReference>
<organism evidence="17 18">
    <name type="scientific">Zoogloea ramigera</name>
    <dbReference type="NCBI Taxonomy" id="350"/>
    <lineage>
        <taxon>Bacteria</taxon>
        <taxon>Pseudomonadati</taxon>
        <taxon>Pseudomonadota</taxon>
        <taxon>Betaproteobacteria</taxon>
        <taxon>Rhodocyclales</taxon>
        <taxon>Zoogloeaceae</taxon>
        <taxon>Zoogloea</taxon>
    </lineage>
</organism>
<evidence type="ECO:0000256" key="14">
    <source>
        <dbReference type="ARBA" id="ARBA00023136"/>
    </source>
</evidence>
<dbReference type="InterPro" id="IPR003661">
    <property type="entry name" value="HisK_dim/P_dom"/>
</dbReference>
<evidence type="ECO:0000256" key="8">
    <source>
        <dbReference type="ARBA" id="ARBA00022692"/>
    </source>
</evidence>
<dbReference type="PANTHER" id="PTHR45453">
    <property type="entry name" value="PHOSPHATE REGULON SENSOR PROTEIN PHOR"/>
    <property type="match status" value="1"/>
</dbReference>
<evidence type="ECO:0000256" key="11">
    <source>
        <dbReference type="ARBA" id="ARBA00022840"/>
    </source>
</evidence>
<evidence type="ECO:0000313" key="18">
    <source>
        <dbReference type="Proteomes" id="UP000318422"/>
    </source>
</evidence>
<sequence length="448" mass="49920">MPTQPAETLTVIRPISYIRVAVITALSIFVTVAVGVGVFFGREAGLLTFSLAMLVAGAYHINNLFKLVRWMRTPSEESAPLPRALGMWDYVFADVNRRSQRAFHKQERLSAALERFREASQAMPHGLMFLSSANTIDWVNHQGEQQFGLDRVRDQGTPVTNIVRQPDFVRYLKSGDYSAPLTFTIGRPVLRTLVVTIVPFSEDMRLLLSEDITQGQRVEAMRRDFVANVSHEMRTPLTVVSGFLETVIDGLDDLAKEDIRHYLGLASEQAGRMQQLIQDLLTLSALETGAPMWQEEPVDVAKLVHDVEREAIVVSGGRHRIELDCSVSAPLLGNAKELHSAFANLAINAVRYTPEGGHIRISWRQRGTVVEYTVEDDGIGIAADHIPRLTERFYRVDRGRSRETGGTGLGLAIVKHVLSRHQGDLLIDSEPGRGSRFTACFPARRLVS</sequence>
<dbReference type="AlphaFoldDB" id="A0A4Y4CZ26"/>
<dbReference type="SMART" id="SM00387">
    <property type="entry name" value="HATPase_c"/>
    <property type="match status" value="1"/>
</dbReference>
<comment type="catalytic activity">
    <reaction evidence="1">
        <text>ATP + protein L-histidine = ADP + protein N-phospho-L-histidine.</text>
        <dbReference type="EC" id="2.7.13.3"/>
    </reaction>
</comment>
<dbReference type="GO" id="GO:0000155">
    <property type="term" value="F:phosphorelay sensor kinase activity"/>
    <property type="evidence" value="ECO:0007669"/>
    <property type="project" value="InterPro"/>
</dbReference>
<dbReference type="InterPro" id="IPR036097">
    <property type="entry name" value="HisK_dim/P_sf"/>
</dbReference>
<keyword evidence="7" id="KW-0808">Transferase</keyword>
<evidence type="ECO:0000256" key="3">
    <source>
        <dbReference type="ARBA" id="ARBA00012438"/>
    </source>
</evidence>
<dbReference type="GO" id="GO:0005524">
    <property type="term" value="F:ATP binding"/>
    <property type="evidence" value="ECO:0007669"/>
    <property type="project" value="UniProtKB-KW"/>
</dbReference>
<reference evidence="17 18" key="1">
    <citation type="submission" date="2019-06" db="EMBL/GenBank/DDBJ databases">
        <title>Whole genome shotgun sequence of Zoogloea ramigera NBRC 15342.</title>
        <authorList>
            <person name="Hosoyama A."/>
            <person name="Uohara A."/>
            <person name="Ohji S."/>
            <person name="Ichikawa N."/>
        </authorList>
    </citation>
    <scope>NUCLEOTIDE SEQUENCE [LARGE SCALE GENOMIC DNA]</scope>
    <source>
        <strain evidence="17 18">NBRC 15342</strain>
    </source>
</reference>
<dbReference type="EMBL" id="BJNV01000100">
    <property type="protein sequence ID" value="GEC97576.1"/>
    <property type="molecule type" value="Genomic_DNA"/>
</dbReference>
<dbReference type="InterPro" id="IPR050351">
    <property type="entry name" value="BphY/WalK/GraS-like"/>
</dbReference>
<dbReference type="FunFam" id="1.10.287.130:FF:000008">
    <property type="entry name" value="Two-component sensor histidine kinase"/>
    <property type="match status" value="1"/>
</dbReference>
<dbReference type="Gene3D" id="1.10.287.130">
    <property type="match status" value="1"/>
</dbReference>
<gene>
    <name evidence="17" type="primary">phoR</name>
    <name evidence="17" type="ORF">ZRA01_36490</name>
</gene>
<dbReference type="InterPro" id="IPR004358">
    <property type="entry name" value="Sig_transdc_His_kin-like_C"/>
</dbReference>
<evidence type="ECO:0000256" key="7">
    <source>
        <dbReference type="ARBA" id="ARBA00022679"/>
    </source>
</evidence>
<dbReference type="SMART" id="SM00388">
    <property type="entry name" value="HisKA"/>
    <property type="match status" value="1"/>
</dbReference>
<keyword evidence="8 15" id="KW-0812">Transmembrane</keyword>
<dbReference type="InterPro" id="IPR005467">
    <property type="entry name" value="His_kinase_dom"/>
</dbReference>
<dbReference type="InterPro" id="IPR021766">
    <property type="entry name" value="PhoR_N"/>
</dbReference>
<evidence type="ECO:0000256" key="5">
    <source>
        <dbReference type="ARBA" id="ARBA00022475"/>
    </source>
</evidence>
<dbReference type="CDD" id="cd00082">
    <property type="entry name" value="HisKA"/>
    <property type="match status" value="1"/>
</dbReference>
<dbReference type="Pfam" id="PF02518">
    <property type="entry name" value="HATPase_c"/>
    <property type="match status" value="1"/>
</dbReference>
<keyword evidence="14 15" id="KW-0472">Membrane</keyword>
<name>A0A4Y4CZ26_ZOORA</name>
<dbReference type="NCBIfam" id="TIGR02966">
    <property type="entry name" value="phoR_proteo"/>
    <property type="match status" value="1"/>
</dbReference>
<dbReference type="SUPFAM" id="SSF47384">
    <property type="entry name" value="Homodimeric domain of signal transducing histidine kinase"/>
    <property type="match status" value="1"/>
</dbReference>
<keyword evidence="18" id="KW-1185">Reference proteome</keyword>
<dbReference type="GO" id="GO:0016036">
    <property type="term" value="P:cellular response to phosphate starvation"/>
    <property type="evidence" value="ECO:0007669"/>
    <property type="project" value="TreeGrafter"/>
</dbReference>
<dbReference type="Proteomes" id="UP000318422">
    <property type="component" value="Unassembled WGS sequence"/>
</dbReference>
<dbReference type="PANTHER" id="PTHR45453:SF1">
    <property type="entry name" value="PHOSPHATE REGULON SENSOR PROTEIN PHOR"/>
    <property type="match status" value="1"/>
</dbReference>
<evidence type="ECO:0000256" key="15">
    <source>
        <dbReference type="SAM" id="Phobius"/>
    </source>
</evidence>
<evidence type="ECO:0000256" key="12">
    <source>
        <dbReference type="ARBA" id="ARBA00022989"/>
    </source>
</evidence>
<dbReference type="Pfam" id="PF00512">
    <property type="entry name" value="HisKA"/>
    <property type="match status" value="1"/>
</dbReference>
<feature type="transmembrane region" description="Helical" evidence="15">
    <location>
        <begin position="46"/>
        <end position="65"/>
    </location>
</feature>
<dbReference type="InterPro" id="IPR014310">
    <property type="entry name" value="Sig_transdc_His_kinase_PhoR"/>
</dbReference>
<dbReference type="Pfam" id="PF11808">
    <property type="entry name" value="PhoR"/>
    <property type="match status" value="1"/>
</dbReference>
<feature type="domain" description="Histidine kinase" evidence="16">
    <location>
        <begin position="228"/>
        <end position="445"/>
    </location>
</feature>
<dbReference type="FunFam" id="3.30.565.10:FF:000006">
    <property type="entry name" value="Sensor histidine kinase WalK"/>
    <property type="match status" value="1"/>
</dbReference>